<protein>
    <submittedName>
        <fullName evidence="14">HNF1 homeobox A</fullName>
    </submittedName>
</protein>
<keyword evidence="5 9" id="KW-0371">Homeobox</keyword>
<keyword evidence="6" id="KW-0010">Activator</keyword>
<dbReference type="InterPro" id="IPR009057">
    <property type="entry name" value="Homeodomain-like_sf"/>
</dbReference>
<reference evidence="14" key="2">
    <citation type="submission" date="2025-09" db="UniProtKB">
        <authorList>
            <consortium name="Ensembl"/>
        </authorList>
    </citation>
    <scope>IDENTIFICATION</scope>
</reference>
<dbReference type="SUPFAM" id="SSF100957">
    <property type="entry name" value="Dimerization cofactor of HNF-1 alpha"/>
    <property type="match status" value="1"/>
</dbReference>
<feature type="domain" description="Homeobox" evidence="11">
    <location>
        <begin position="200"/>
        <end position="281"/>
    </location>
</feature>
<dbReference type="SUPFAM" id="SSF46689">
    <property type="entry name" value="Homeodomain-like"/>
    <property type="match status" value="1"/>
</dbReference>
<evidence type="ECO:0000256" key="5">
    <source>
        <dbReference type="ARBA" id="ARBA00023155"/>
    </source>
</evidence>
<dbReference type="GO" id="GO:0000978">
    <property type="term" value="F:RNA polymerase II cis-regulatory region sequence-specific DNA binding"/>
    <property type="evidence" value="ECO:0007669"/>
    <property type="project" value="TreeGrafter"/>
</dbReference>
<dbReference type="InterPro" id="IPR006897">
    <property type="entry name" value="HNF1b_C"/>
</dbReference>
<evidence type="ECO:0000259" key="12">
    <source>
        <dbReference type="PROSITE" id="PS51936"/>
    </source>
</evidence>
<comment type="subcellular location">
    <subcellularLocation>
        <location evidence="1 9">Nucleus</location>
    </subcellularLocation>
</comment>
<dbReference type="Gene3D" id="1.10.260.40">
    <property type="entry name" value="lambda repressor-like DNA-binding domains"/>
    <property type="match status" value="1"/>
</dbReference>
<dbReference type="Pfam" id="PF04812">
    <property type="entry name" value="HNF-1B_C"/>
    <property type="match status" value="1"/>
</dbReference>
<dbReference type="Ensembl" id="ENSPCET00000005943.1">
    <property type="protein sequence ID" value="ENSPCEP00000005734.1"/>
    <property type="gene ID" value="ENSPCEG00000004647.1"/>
</dbReference>
<dbReference type="GO" id="GO:0045893">
    <property type="term" value="P:positive regulation of DNA-templated transcription"/>
    <property type="evidence" value="ECO:0007669"/>
    <property type="project" value="InterPro"/>
</dbReference>
<evidence type="ECO:0000256" key="7">
    <source>
        <dbReference type="ARBA" id="ARBA00023163"/>
    </source>
</evidence>
<dbReference type="CDD" id="cd00086">
    <property type="entry name" value="homeodomain"/>
    <property type="match status" value="1"/>
</dbReference>
<dbReference type="GO" id="GO:0005634">
    <property type="term" value="C:nucleus"/>
    <property type="evidence" value="ECO:0007669"/>
    <property type="project" value="UniProtKB-SubCell"/>
</dbReference>
<dbReference type="SMART" id="SM00389">
    <property type="entry name" value="HOX"/>
    <property type="match status" value="1"/>
</dbReference>
<feature type="domain" description="POU-specific atypical" evidence="12">
    <location>
        <begin position="90"/>
        <end position="185"/>
    </location>
</feature>
<evidence type="ECO:0000256" key="3">
    <source>
        <dbReference type="ARBA" id="ARBA00023015"/>
    </source>
</evidence>
<dbReference type="GO" id="GO:0000981">
    <property type="term" value="F:DNA-binding transcription factor activity, RNA polymerase II-specific"/>
    <property type="evidence" value="ECO:0007669"/>
    <property type="project" value="TreeGrafter"/>
</dbReference>
<dbReference type="Pfam" id="PF04814">
    <property type="entry name" value="HNF-1_N"/>
    <property type="match status" value="1"/>
</dbReference>
<evidence type="ECO:0000256" key="6">
    <source>
        <dbReference type="ARBA" id="ARBA00023159"/>
    </source>
</evidence>
<feature type="domain" description="HNF-p1" evidence="13">
    <location>
        <begin position="1"/>
        <end position="32"/>
    </location>
</feature>
<keyword evidence="15" id="KW-1185">Reference proteome</keyword>
<dbReference type="Gene3D" id="1.10.10.60">
    <property type="entry name" value="Homeodomain-like"/>
    <property type="match status" value="1"/>
</dbReference>
<dbReference type="InterPro" id="IPR023219">
    <property type="entry name" value="HNF1_dimer_N_dom_sf"/>
</dbReference>
<sequence length="652" mass="71703">MVSKLSHLQVELLGALLESGLTKETLIKALGEVDPYTLQSESQRAISAIQADKGEPCAEIPNLSNGMGESRMSEEETSDDGEEFTPPIMKELENLSPEEAAHQKAVVERLLQEDPWRVAKMVKSYLQQHNIPQREVVDTTGLNQSHLSQHLNKGTPMKTQKRAALYTWYVRKQREVAQQFTHAGQGLVAEEPMGDDLPIKKGRRNRFKWGPASQQILFQAYERQKNPSKEERETLVEECNRAECIQRGVSPSQAQGLGSNLVTEVRVYNWFANRRKEEAFRHKLAMDTYTGPQPSSAPPLTSHNSSSLQPPPAISPSKVHGMRYNQQPASEAESSSSNHHGNSSMVTTQTILHQVSPPGLEPSQNLLSTDTKLISAHGGPLPPVSTLTALHSLEQNPHTLSQQTQNLIMASLPGVMAIGAGETSSLAPAFTNTGASTLVIGLASTQAQSVPVINSMGSSLTTLQPVQFSQQLHPSYQQPIMQQVQSHINQSPFMATMAQIQSPHALYSHKSEVAQYAHTGLLPQTMVITDTANLSALTNLTPAKQVTRQGMVFIICLHCPETALNTTQPMLEQHIWHLVQVTLAGQSFSPHCLGNTIWNTGNIRAKFLVHCQAAMSLLGNRTTLLFPIQLAHIRRLIRGRSVSGTVAMFRKH</sequence>
<evidence type="ECO:0000256" key="2">
    <source>
        <dbReference type="ARBA" id="ARBA00009966"/>
    </source>
</evidence>
<dbReference type="FunFam" id="1.10.260.40:FF:000009">
    <property type="entry name" value="Hepatocyte nuclear factor 1-beta"/>
    <property type="match status" value="1"/>
</dbReference>
<dbReference type="InterPro" id="IPR044869">
    <property type="entry name" value="HNF-1_POU"/>
</dbReference>
<keyword evidence="7" id="KW-0804">Transcription</keyword>
<feature type="region of interest" description="Disordered" evidence="10">
    <location>
        <begin position="288"/>
        <end position="343"/>
    </location>
</feature>
<dbReference type="PANTHER" id="PTHR11568:SF4">
    <property type="entry name" value="HEPATOCYTE NUCLEAR FACTOR 1-ALPHA"/>
    <property type="match status" value="1"/>
</dbReference>
<proteinExistence type="inferred from homology"/>
<accession>A0A8C8RJ23</accession>
<evidence type="ECO:0000256" key="9">
    <source>
        <dbReference type="PROSITE-ProRule" id="PRU00108"/>
    </source>
</evidence>
<dbReference type="Proteomes" id="UP000694393">
    <property type="component" value="Unplaced"/>
</dbReference>
<reference evidence="14" key="1">
    <citation type="submission" date="2025-08" db="UniProtKB">
        <authorList>
            <consortium name="Ensembl"/>
        </authorList>
    </citation>
    <scope>IDENTIFICATION</scope>
</reference>
<evidence type="ECO:0000256" key="1">
    <source>
        <dbReference type="ARBA" id="ARBA00004123"/>
    </source>
</evidence>
<evidence type="ECO:0000313" key="14">
    <source>
        <dbReference type="Ensembl" id="ENSPCEP00000005734.1"/>
    </source>
</evidence>
<evidence type="ECO:0000256" key="8">
    <source>
        <dbReference type="ARBA" id="ARBA00023242"/>
    </source>
</evidence>
<dbReference type="AlphaFoldDB" id="A0A8C8RJ23"/>
<evidence type="ECO:0000259" key="11">
    <source>
        <dbReference type="PROSITE" id="PS50071"/>
    </source>
</evidence>
<dbReference type="InterPro" id="IPR044866">
    <property type="entry name" value="HNF_P1"/>
</dbReference>
<dbReference type="GO" id="GO:0030073">
    <property type="term" value="P:insulin secretion"/>
    <property type="evidence" value="ECO:0007669"/>
    <property type="project" value="InterPro"/>
</dbReference>
<evidence type="ECO:0000256" key="4">
    <source>
        <dbReference type="ARBA" id="ARBA00023125"/>
    </source>
</evidence>
<feature type="compositionally biased region" description="Polar residues" evidence="10">
    <location>
        <begin position="290"/>
        <end position="308"/>
    </location>
</feature>
<keyword evidence="3" id="KW-0805">Transcription regulation</keyword>
<feature type="DNA-binding region" description="Homeobox" evidence="9">
    <location>
        <begin position="202"/>
        <end position="282"/>
    </location>
</feature>
<feature type="region of interest" description="Disordered" evidence="10">
    <location>
        <begin position="61"/>
        <end position="82"/>
    </location>
</feature>
<dbReference type="FunFam" id="1.10.10.60:FF:000043">
    <property type="entry name" value="Hepatocyte nuclear factor 1-beta"/>
    <property type="match status" value="1"/>
</dbReference>
<keyword evidence="8 9" id="KW-0539">Nucleus</keyword>
<dbReference type="PROSITE" id="PS50071">
    <property type="entry name" value="HOMEOBOX_2"/>
    <property type="match status" value="1"/>
</dbReference>
<dbReference type="GO" id="GO:0001889">
    <property type="term" value="P:liver development"/>
    <property type="evidence" value="ECO:0007669"/>
    <property type="project" value="InterPro"/>
</dbReference>
<feature type="compositionally biased region" description="Low complexity" evidence="10">
    <location>
        <begin position="329"/>
        <end position="343"/>
    </location>
</feature>
<dbReference type="InterPro" id="IPR006899">
    <property type="entry name" value="HNF-1_N"/>
</dbReference>
<keyword evidence="4 9" id="KW-0238">DNA-binding</keyword>
<name>A0A8C8RJ23_9SAUR</name>
<dbReference type="GO" id="GO:0031016">
    <property type="term" value="P:pancreas development"/>
    <property type="evidence" value="ECO:0007669"/>
    <property type="project" value="InterPro"/>
</dbReference>
<dbReference type="InterPro" id="IPR039066">
    <property type="entry name" value="HNF-1"/>
</dbReference>
<comment type="similarity">
    <text evidence="2">Belongs to the HNF1 homeobox family.</text>
</comment>
<evidence type="ECO:0000313" key="15">
    <source>
        <dbReference type="Proteomes" id="UP000694393"/>
    </source>
</evidence>
<evidence type="ECO:0000256" key="10">
    <source>
        <dbReference type="SAM" id="MobiDB-lite"/>
    </source>
</evidence>
<organism evidence="14 15">
    <name type="scientific">Pelusios castaneus</name>
    <name type="common">West African mud turtle</name>
    <dbReference type="NCBI Taxonomy" id="367368"/>
    <lineage>
        <taxon>Eukaryota</taxon>
        <taxon>Metazoa</taxon>
        <taxon>Chordata</taxon>
        <taxon>Craniata</taxon>
        <taxon>Vertebrata</taxon>
        <taxon>Euteleostomi</taxon>
        <taxon>Archelosauria</taxon>
        <taxon>Testudinata</taxon>
        <taxon>Testudines</taxon>
        <taxon>Pleurodira</taxon>
        <taxon>Pelomedusidae</taxon>
        <taxon>Pelusios</taxon>
    </lineage>
</organism>
<dbReference type="InterPro" id="IPR010982">
    <property type="entry name" value="Lambda_DNA-bd_dom_sf"/>
</dbReference>
<dbReference type="SUPFAM" id="SSF47413">
    <property type="entry name" value="lambda repressor-like DNA-binding domains"/>
    <property type="match status" value="1"/>
</dbReference>
<evidence type="ECO:0000259" key="13">
    <source>
        <dbReference type="PROSITE" id="PS51937"/>
    </source>
</evidence>
<dbReference type="PROSITE" id="PS51936">
    <property type="entry name" value="POU_4"/>
    <property type="match status" value="1"/>
</dbReference>
<dbReference type="PROSITE" id="PS51937">
    <property type="entry name" value="HNF_P1"/>
    <property type="match status" value="1"/>
</dbReference>
<dbReference type="InterPro" id="IPR001356">
    <property type="entry name" value="HD"/>
</dbReference>
<dbReference type="PANTHER" id="PTHR11568">
    <property type="entry name" value="HEPATOCYTE NUCLEAR FACTOR 1"/>
    <property type="match status" value="1"/>
</dbReference>